<dbReference type="Proteomes" id="UP000619457">
    <property type="component" value="Unassembled WGS sequence"/>
</dbReference>
<evidence type="ECO:0000256" key="1">
    <source>
        <dbReference type="SAM" id="Phobius"/>
    </source>
</evidence>
<proteinExistence type="predicted"/>
<keyword evidence="3" id="KW-1185">Reference proteome</keyword>
<evidence type="ECO:0000313" key="3">
    <source>
        <dbReference type="Proteomes" id="UP000619457"/>
    </source>
</evidence>
<organism evidence="2 3">
    <name type="scientific">Echinicola pacifica</name>
    <dbReference type="NCBI Taxonomy" id="346377"/>
    <lineage>
        <taxon>Bacteria</taxon>
        <taxon>Pseudomonadati</taxon>
        <taxon>Bacteroidota</taxon>
        <taxon>Cytophagia</taxon>
        <taxon>Cytophagales</taxon>
        <taxon>Cyclobacteriaceae</taxon>
        <taxon>Echinicola</taxon>
    </lineage>
</organism>
<dbReference type="AlphaFoldDB" id="A0A918ULE9"/>
<evidence type="ECO:0000313" key="2">
    <source>
        <dbReference type="EMBL" id="GGZ19091.1"/>
    </source>
</evidence>
<comment type="caution">
    <text evidence="2">The sequence shown here is derived from an EMBL/GenBank/DDBJ whole genome shotgun (WGS) entry which is preliminary data.</text>
</comment>
<reference evidence="2" key="1">
    <citation type="journal article" date="2014" name="Int. J. Syst. Evol. Microbiol.">
        <title>Complete genome sequence of Corynebacterium casei LMG S-19264T (=DSM 44701T), isolated from a smear-ripened cheese.</title>
        <authorList>
            <consortium name="US DOE Joint Genome Institute (JGI-PGF)"/>
            <person name="Walter F."/>
            <person name="Albersmeier A."/>
            <person name="Kalinowski J."/>
            <person name="Ruckert C."/>
        </authorList>
    </citation>
    <scope>NUCLEOTIDE SEQUENCE</scope>
    <source>
        <strain evidence="2">KCTC 12368</strain>
    </source>
</reference>
<feature type="transmembrane region" description="Helical" evidence="1">
    <location>
        <begin position="42"/>
        <end position="66"/>
    </location>
</feature>
<evidence type="ECO:0008006" key="4">
    <source>
        <dbReference type="Google" id="ProtNLM"/>
    </source>
</evidence>
<feature type="transmembrane region" description="Helical" evidence="1">
    <location>
        <begin position="16"/>
        <end position="36"/>
    </location>
</feature>
<dbReference type="EMBL" id="BMWX01000002">
    <property type="protein sequence ID" value="GGZ19091.1"/>
    <property type="molecule type" value="Genomic_DNA"/>
</dbReference>
<sequence>MKDLQGKVKEKQIQTFITYFIFLLNNTSIKLIKMHIIFRMQIFFQMIALHCKIIYISSSIDLYIFLLKKINRQLIKIL</sequence>
<reference evidence="2" key="2">
    <citation type="submission" date="2020-09" db="EMBL/GenBank/DDBJ databases">
        <authorList>
            <person name="Sun Q."/>
            <person name="Kim S."/>
        </authorList>
    </citation>
    <scope>NUCLEOTIDE SEQUENCE</scope>
    <source>
        <strain evidence="2">KCTC 12368</strain>
    </source>
</reference>
<gene>
    <name evidence="2" type="ORF">GCM10007049_09250</name>
</gene>
<protein>
    <recommendedName>
        <fullName evidence="4">Transmembrane protein</fullName>
    </recommendedName>
</protein>
<keyword evidence="1" id="KW-0472">Membrane</keyword>
<keyword evidence="1" id="KW-1133">Transmembrane helix</keyword>
<keyword evidence="1" id="KW-0812">Transmembrane</keyword>
<accession>A0A918ULE9</accession>
<name>A0A918ULE9_9BACT</name>